<feature type="chain" id="PRO_5042247503" description="AB hydrolase-1 domain-containing protein" evidence="1">
    <location>
        <begin position="16"/>
        <end position="351"/>
    </location>
</feature>
<gene>
    <name evidence="3" type="ORF">LTR78_005393</name>
</gene>
<evidence type="ECO:0000256" key="1">
    <source>
        <dbReference type="SAM" id="SignalP"/>
    </source>
</evidence>
<protein>
    <recommendedName>
        <fullName evidence="2">AB hydrolase-1 domain-containing protein</fullName>
    </recommendedName>
</protein>
<keyword evidence="1" id="KW-0732">Signal</keyword>
<dbReference type="InterPro" id="IPR000073">
    <property type="entry name" value="AB_hydrolase_1"/>
</dbReference>
<evidence type="ECO:0000313" key="4">
    <source>
        <dbReference type="Proteomes" id="UP001274830"/>
    </source>
</evidence>
<name>A0AAE0WMZ5_9PEZI</name>
<accession>A0AAE0WMZ5</accession>
<keyword evidence="4" id="KW-1185">Reference proteome</keyword>
<feature type="domain" description="AB hydrolase-1" evidence="2">
    <location>
        <begin position="86"/>
        <end position="339"/>
    </location>
</feature>
<comment type="caution">
    <text evidence="3">The sequence shown here is derived from an EMBL/GenBank/DDBJ whole genome shotgun (WGS) entry which is preliminary data.</text>
</comment>
<dbReference type="Gene3D" id="3.40.50.1820">
    <property type="entry name" value="alpha/beta hydrolase"/>
    <property type="match status" value="1"/>
</dbReference>
<evidence type="ECO:0000259" key="2">
    <source>
        <dbReference type="Pfam" id="PF12697"/>
    </source>
</evidence>
<reference evidence="3" key="1">
    <citation type="submission" date="2023-07" db="EMBL/GenBank/DDBJ databases">
        <title>Black Yeasts Isolated from many extreme environments.</title>
        <authorList>
            <person name="Coleine C."/>
            <person name="Stajich J.E."/>
            <person name="Selbmann L."/>
        </authorList>
    </citation>
    <scope>NUCLEOTIDE SEQUENCE</scope>
    <source>
        <strain evidence="3">CCFEE 5485</strain>
    </source>
</reference>
<dbReference type="Proteomes" id="UP001274830">
    <property type="component" value="Unassembled WGS sequence"/>
</dbReference>
<feature type="signal peptide" evidence="1">
    <location>
        <begin position="1"/>
        <end position="15"/>
    </location>
</feature>
<proteinExistence type="predicted"/>
<dbReference type="InterPro" id="IPR029058">
    <property type="entry name" value="AB_hydrolase_fold"/>
</dbReference>
<sequence length="351" mass="39120">MSLVFLFFLLPSCYAYETVSINITQPQTHAPLNTALAYYKLAGFNGDDDYLTRGFYQTTCGSNFSFHYTEPSVWGNETGTRNKFILILTHGYPESSYIWRRVTSVSSSRLPVIVPDQPGCGLSTPYCNETGCAYDKRTYSRAIFKAVKHIYPGHGENATTSVVLAGDDCGGRLCIVPRWKMTILVSTPWACSSPTSFPLWRRNFATDVIMAYGGGKWVDQILEYRSGESVQGIALFKADEAWQSYHTLFEQLAATNRSVFEYQAGGTIGYDWMAEDQKNDRKVDIPTHVLLSEVNLGAQFDVLAVWTEYVHPSAGLTLSGIGEQNGHLIIEEAPDETIEQINAFIDKLGVD</sequence>
<dbReference type="SUPFAM" id="SSF53474">
    <property type="entry name" value="alpha/beta-Hydrolases"/>
    <property type="match status" value="1"/>
</dbReference>
<dbReference type="EMBL" id="JAUTXT010000018">
    <property type="protein sequence ID" value="KAK3674671.1"/>
    <property type="molecule type" value="Genomic_DNA"/>
</dbReference>
<evidence type="ECO:0000313" key="3">
    <source>
        <dbReference type="EMBL" id="KAK3674671.1"/>
    </source>
</evidence>
<dbReference type="AlphaFoldDB" id="A0AAE0WMZ5"/>
<dbReference type="Pfam" id="PF12697">
    <property type="entry name" value="Abhydrolase_6"/>
    <property type="match status" value="1"/>
</dbReference>
<organism evidence="3 4">
    <name type="scientific">Recurvomyces mirabilis</name>
    <dbReference type="NCBI Taxonomy" id="574656"/>
    <lineage>
        <taxon>Eukaryota</taxon>
        <taxon>Fungi</taxon>
        <taxon>Dikarya</taxon>
        <taxon>Ascomycota</taxon>
        <taxon>Pezizomycotina</taxon>
        <taxon>Dothideomycetes</taxon>
        <taxon>Dothideomycetidae</taxon>
        <taxon>Mycosphaerellales</taxon>
        <taxon>Teratosphaeriaceae</taxon>
        <taxon>Recurvomyces</taxon>
    </lineage>
</organism>